<dbReference type="PANTHER" id="PTHR43689">
    <property type="entry name" value="HYDROLASE"/>
    <property type="match status" value="1"/>
</dbReference>
<organism evidence="2 3">
    <name type="scientific">Ideonella margarita</name>
    <dbReference type="NCBI Taxonomy" id="2984191"/>
    <lineage>
        <taxon>Bacteria</taxon>
        <taxon>Pseudomonadati</taxon>
        <taxon>Pseudomonadota</taxon>
        <taxon>Betaproteobacteria</taxon>
        <taxon>Burkholderiales</taxon>
        <taxon>Sphaerotilaceae</taxon>
        <taxon>Ideonella</taxon>
    </lineage>
</organism>
<dbReference type="InterPro" id="IPR029058">
    <property type="entry name" value="AB_hydrolase_fold"/>
</dbReference>
<dbReference type="PRINTS" id="PR00412">
    <property type="entry name" value="EPOXHYDRLASE"/>
</dbReference>
<name>A0ABU9C9K6_9BURK</name>
<dbReference type="SUPFAM" id="SSF53474">
    <property type="entry name" value="alpha/beta-Hydrolases"/>
    <property type="match status" value="1"/>
</dbReference>
<keyword evidence="3" id="KW-1185">Reference proteome</keyword>
<feature type="domain" description="AB hydrolase-1" evidence="1">
    <location>
        <begin position="65"/>
        <end position="303"/>
    </location>
</feature>
<proteinExistence type="predicted"/>
<evidence type="ECO:0000259" key="1">
    <source>
        <dbReference type="Pfam" id="PF00561"/>
    </source>
</evidence>
<gene>
    <name evidence="2" type="ORF">AACH00_12080</name>
</gene>
<dbReference type="InterPro" id="IPR000639">
    <property type="entry name" value="Epox_hydrolase-like"/>
</dbReference>
<dbReference type="GO" id="GO:0016787">
    <property type="term" value="F:hydrolase activity"/>
    <property type="evidence" value="ECO:0007669"/>
    <property type="project" value="UniProtKB-KW"/>
</dbReference>
<dbReference type="PRINTS" id="PR00111">
    <property type="entry name" value="ABHYDROLASE"/>
</dbReference>
<reference evidence="2 3" key="1">
    <citation type="submission" date="2024-04" db="EMBL/GenBank/DDBJ databases">
        <title>Novel species of the genus Ideonella isolated from streams.</title>
        <authorList>
            <person name="Lu H."/>
        </authorList>
    </citation>
    <scope>NUCLEOTIDE SEQUENCE [LARGE SCALE GENOMIC DNA]</scope>
    <source>
        <strain evidence="2 3">LYT19W</strain>
    </source>
</reference>
<protein>
    <submittedName>
        <fullName evidence="2">Alpha/beta hydrolase</fullName>
    </submittedName>
</protein>
<dbReference type="Pfam" id="PF00561">
    <property type="entry name" value="Abhydrolase_1"/>
    <property type="match status" value="1"/>
</dbReference>
<accession>A0ABU9C9K6</accession>
<comment type="caution">
    <text evidence="2">The sequence shown here is derived from an EMBL/GenBank/DDBJ whole genome shotgun (WGS) entry which is preliminary data.</text>
</comment>
<dbReference type="Proteomes" id="UP001379945">
    <property type="component" value="Unassembled WGS sequence"/>
</dbReference>
<dbReference type="Gene3D" id="3.40.50.1820">
    <property type="entry name" value="alpha/beta hydrolase"/>
    <property type="match status" value="1"/>
</dbReference>
<keyword evidence="2" id="KW-0378">Hydrolase</keyword>
<dbReference type="RefSeq" id="WP_341399389.1">
    <property type="nucleotide sequence ID" value="NZ_JBBUTI010000007.1"/>
</dbReference>
<evidence type="ECO:0000313" key="2">
    <source>
        <dbReference type="EMBL" id="MEK8047092.1"/>
    </source>
</evidence>
<dbReference type="PANTHER" id="PTHR43689:SF8">
    <property type="entry name" value="ALPHA_BETA-HYDROLASES SUPERFAMILY PROTEIN"/>
    <property type="match status" value="1"/>
</dbReference>
<dbReference type="InterPro" id="IPR000073">
    <property type="entry name" value="AB_hydrolase_1"/>
</dbReference>
<sequence length="317" mass="35363">MLTFLWRAFGVLLMLSALALPLLRAPDRTVDTLVARWAPPPSDFIDLRGQLVHVRDEGPRWDPTPLVLIHGTSSSLHTWQGWVAGLKERRRVITFDLPGFGLTGPFAGSYTPDDYSGDALARFTLDLMDRLKVRRAVMVGNSLGGEVAWRVASLAPERVASLVLVDASGYRFTPDDLPLGFRLARNPAMAWIGETLLPRSVIERTVYGVYADPRRVTPEVIDRYYELTLREGNRRALRLRLAGLEADLEPERIPKLRVPTLVLWGGKDKLIPPAVGAQFARDIIGAKLVVLDELGHVPQEENPERSLAPVREFLGVR</sequence>
<evidence type="ECO:0000313" key="3">
    <source>
        <dbReference type="Proteomes" id="UP001379945"/>
    </source>
</evidence>
<dbReference type="EMBL" id="JBBUTI010000007">
    <property type="protein sequence ID" value="MEK8047092.1"/>
    <property type="molecule type" value="Genomic_DNA"/>
</dbReference>